<evidence type="ECO:0000313" key="3">
    <source>
        <dbReference type="Proteomes" id="UP000580250"/>
    </source>
</evidence>
<evidence type="ECO:0000313" key="2">
    <source>
        <dbReference type="EMBL" id="CAD2206865.1"/>
    </source>
</evidence>
<keyword evidence="1" id="KW-0472">Membrane</keyword>
<keyword evidence="1" id="KW-1133">Transmembrane helix</keyword>
<dbReference type="EMBL" id="CAJEWN010003202">
    <property type="protein sequence ID" value="CAD2206865.1"/>
    <property type="molecule type" value="Genomic_DNA"/>
</dbReference>
<reference evidence="2 3" key="1">
    <citation type="submission" date="2020-08" db="EMBL/GenBank/DDBJ databases">
        <authorList>
            <person name="Koutsovoulos G."/>
            <person name="Danchin GJ E."/>
        </authorList>
    </citation>
    <scope>NUCLEOTIDE SEQUENCE [LARGE SCALE GENOMIC DNA]</scope>
</reference>
<dbReference type="AlphaFoldDB" id="A0A6V7Y5R0"/>
<feature type="transmembrane region" description="Helical" evidence="1">
    <location>
        <begin position="15"/>
        <end position="35"/>
    </location>
</feature>
<evidence type="ECO:0000256" key="1">
    <source>
        <dbReference type="SAM" id="Phobius"/>
    </source>
</evidence>
<proteinExistence type="predicted"/>
<comment type="caution">
    <text evidence="2">The sequence shown here is derived from an EMBL/GenBank/DDBJ whole genome shotgun (WGS) entry which is preliminary data.</text>
</comment>
<keyword evidence="1" id="KW-0812">Transmembrane</keyword>
<sequence length="100" mass="11138">MLPANAVLSFDSTKFILLLYCAHLCVPLFFINFIVHCCKKKMKVPPKSIIEDPPSDMVSKAAVKHKGVKGKKAVTKQKKVKGKTAVIKQKTVKGKTTKRR</sequence>
<name>A0A6V7Y5R0_MELEN</name>
<accession>A0A6V7Y5R0</accession>
<organism evidence="2 3">
    <name type="scientific">Meloidogyne enterolobii</name>
    <name type="common">Root-knot nematode worm</name>
    <name type="synonym">Meloidogyne mayaguensis</name>
    <dbReference type="NCBI Taxonomy" id="390850"/>
    <lineage>
        <taxon>Eukaryota</taxon>
        <taxon>Metazoa</taxon>
        <taxon>Ecdysozoa</taxon>
        <taxon>Nematoda</taxon>
        <taxon>Chromadorea</taxon>
        <taxon>Rhabditida</taxon>
        <taxon>Tylenchina</taxon>
        <taxon>Tylenchomorpha</taxon>
        <taxon>Tylenchoidea</taxon>
        <taxon>Meloidogynidae</taxon>
        <taxon>Meloidogyninae</taxon>
        <taxon>Meloidogyne</taxon>
    </lineage>
</organism>
<dbReference type="Proteomes" id="UP000580250">
    <property type="component" value="Unassembled WGS sequence"/>
</dbReference>
<gene>
    <name evidence="2" type="ORF">MENT_LOCUS60762</name>
</gene>
<protein>
    <submittedName>
        <fullName evidence="2">Uncharacterized protein</fullName>
    </submittedName>
</protein>